<dbReference type="HAMAP" id="MF_01974">
    <property type="entry name" value="MetAP_1"/>
    <property type="match status" value="1"/>
</dbReference>
<protein>
    <recommendedName>
        <fullName evidence="6 7">Methionine aminopeptidase</fullName>
        <shortName evidence="6">MAP</shortName>
        <shortName evidence="6">MetAP</shortName>
        <ecNumber evidence="6 7">3.4.11.18</ecNumber>
    </recommendedName>
    <alternativeName>
        <fullName evidence="6">Peptidase M</fullName>
    </alternativeName>
</protein>
<dbReference type="NCBIfam" id="TIGR00500">
    <property type="entry name" value="met_pdase_I"/>
    <property type="match status" value="1"/>
</dbReference>
<evidence type="ECO:0000256" key="7">
    <source>
        <dbReference type="RuleBase" id="RU003653"/>
    </source>
</evidence>
<evidence type="ECO:0000256" key="6">
    <source>
        <dbReference type="HAMAP-Rule" id="MF_01974"/>
    </source>
</evidence>
<organism evidence="9 10">
    <name type="scientific">Mesomycoplasma molare</name>
    <dbReference type="NCBI Taxonomy" id="171288"/>
    <lineage>
        <taxon>Bacteria</taxon>
        <taxon>Bacillati</taxon>
        <taxon>Mycoplasmatota</taxon>
        <taxon>Mycoplasmoidales</taxon>
        <taxon>Metamycoplasmataceae</taxon>
        <taxon>Mesomycoplasma</taxon>
    </lineage>
</organism>
<dbReference type="RefSeq" id="WP_027123511.1">
    <property type="nucleotide sequence ID" value="NZ_CP103423.1"/>
</dbReference>
<comment type="cofactor">
    <cofactor evidence="6">
        <name>Co(2+)</name>
        <dbReference type="ChEBI" id="CHEBI:48828"/>
    </cofactor>
    <cofactor evidence="6">
        <name>Zn(2+)</name>
        <dbReference type="ChEBI" id="CHEBI:29105"/>
    </cofactor>
    <cofactor evidence="6">
        <name>Mn(2+)</name>
        <dbReference type="ChEBI" id="CHEBI:29035"/>
    </cofactor>
    <cofactor evidence="6">
        <name>Fe(2+)</name>
        <dbReference type="ChEBI" id="CHEBI:29033"/>
    </cofactor>
    <text evidence="6">Binds 2 divalent metal cations per subunit. Has a high-affinity and a low affinity metal-binding site. The true nature of the physiological cofactor is under debate. The enzyme is active with cobalt, zinc, manganese or divalent iron ions. Most likely, methionine aminopeptidases function as mononuclear Fe(2+)-metalloproteases under physiological conditions, and the catalytically relevant metal-binding site has been assigned to the histidine-containing high-affinity site.</text>
</comment>
<evidence type="ECO:0000256" key="1">
    <source>
        <dbReference type="ARBA" id="ARBA00002521"/>
    </source>
</evidence>
<evidence type="ECO:0000256" key="3">
    <source>
        <dbReference type="ARBA" id="ARBA00022670"/>
    </source>
</evidence>
<dbReference type="InterPro" id="IPR036005">
    <property type="entry name" value="Creatinase/aminopeptidase-like"/>
</dbReference>
<accession>A0ABY5TUI9</accession>
<feature type="binding site" evidence="6">
    <location>
        <position position="235"/>
    </location>
    <ligand>
        <name>a divalent metal cation</name>
        <dbReference type="ChEBI" id="CHEBI:60240"/>
        <label>2</label>
        <note>catalytic</note>
    </ligand>
</feature>
<feature type="binding site" evidence="6">
    <location>
        <position position="107"/>
    </location>
    <ligand>
        <name>a divalent metal cation</name>
        <dbReference type="ChEBI" id="CHEBI:60240"/>
        <label>1</label>
    </ligand>
</feature>
<dbReference type="InterPro" id="IPR000994">
    <property type="entry name" value="Pept_M24"/>
</dbReference>
<keyword evidence="10" id="KW-1185">Reference proteome</keyword>
<dbReference type="EC" id="3.4.11.18" evidence="6 7"/>
<sequence length="254" mass="28678">MKKNLIKKDWEIELIKKSASILAEVKQIIYDSTQEGVTLLELDKLAYNEIIKREAKPAFLGYLGFPNTICISLNHELIHGIPDNRILKDGDLISIDMGVNYKGYFSDSAFSKSIGNFNEENEKLIKTAEDAFQAGLKAIKPGARLNDISKAIEESIRKNKFYTTKEFCGHGIGKRLHEDPDVYNWDSGNKGILLRDNMVLCIEPMILQDNDQVKILNDGWTVVPKFNSKKTSHFEQTVMIKNGKGIVLSGNLKK</sequence>
<dbReference type="InterPro" id="IPR002467">
    <property type="entry name" value="Pept_M24A_MAP1"/>
</dbReference>
<feature type="binding site" evidence="6">
    <location>
        <position position="96"/>
    </location>
    <ligand>
        <name>a divalent metal cation</name>
        <dbReference type="ChEBI" id="CHEBI:60240"/>
        <label>1</label>
    </ligand>
</feature>
<evidence type="ECO:0000259" key="8">
    <source>
        <dbReference type="Pfam" id="PF00557"/>
    </source>
</evidence>
<reference evidence="9" key="1">
    <citation type="submission" date="2022-08" db="EMBL/GenBank/DDBJ databases">
        <title>Complete genome sequence of Mycoplasma molare type strain H 542.</title>
        <authorList>
            <person name="Spergser J."/>
        </authorList>
    </citation>
    <scope>NUCLEOTIDE SEQUENCE</scope>
    <source>
        <strain evidence="9">H 542</strain>
    </source>
</reference>
<gene>
    <name evidence="6 9" type="primary">map</name>
    <name evidence="9" type="ORF">NX772_00560</name>
</gene>
<dbReference type="Proteomes" id="UP001058364">
    <property type="component" value="Chromosome"/>
</dbReference>
<keyword evidence="4 6" id="KW-0479">Metal-binding</keyword>
<dbReference type="InterPro" id="IPR001714">
    <property type="entry name" value="Pept_M24_MAP"/>
</dbReference>
<feature type="binding site" evidence="6">
    <location>
        <position position="177"/>
    </location>
    <ligand>
        <name>substrate</name>
    </ligand>
</feature>
<evidence type="ECO:0000313" key="10">
    <source>
        <dbReference type="Proteomes" id="UP001058364"/>
    </source>
</evidence>
<evidence type="ECO:0000256" key="4">
    <source>
        <dbReference type="ARBA" id="ARBA00022723"/>
    </source>
</evidence>
<keyword evidence="2 6" id="KW-0031">Aminopeptidase</keyword>
<dbReference type="PANTHER" id="PTHR43330:SF27">
    <property type="entry name" value="METHIONINE AMINOPEPTIDASE"/>
    <property type="match status" value="1"/>
</dbReference>
<dbReference type="CDD" id="cd01086">
    <property type="entry name" value="MetAP1"/>
    <property type="match status" value="1"/>
</dbReference>
<dbReference type="Gene3D" id="3.90.230.10">
    <property type="entry name" value="Creatinase/methionine aminopeptidase superfamily"/>
    <property type="match status" value="1"/>
</dbReference>
<feature type="binding site" evidence="6">
    <location>
        <position position="107"/>
    </location>
    <ligand>
        <name>a divalent metal cation</name>
        <dbReference type="ChEBI" id="CHEBI:60240"/>
        <label>2</label>
        <note>catalytic</note>
    </ligand>
</feature>
<evidence type="ECO:0000256" key="5">
    <source>
        <dbReference type="ARBA" id="ARBA00022801"/>
    </source>
</evidence>
<comment type="catalytic activity">
    <reaction evidence="6 7">
        <text>Release of N-terminal amino acids, preferentially methionine, from peptides and arylamides.</text>
        <dbReference type="EC" id="3.4.11.18"/>
    </reaction>
</comment>
<evidence type="ECO:0000313" key="9">
    <source>
        <dbReference type="EMBL" id="UWD34310.1"/>
    </source>
</evidence>
<dbReference type="SUPFAM" id="SSF55920">
    <property type="entry name" value="Creatinase/aminopeptidase"/>
    <property type="match status" value="1"/>
</dbReference>
<comment type="subunit">
    <text evidence="6">Monomer.</text>
</comment>
<name>A0ABY5TUI9_9BACT</name>
<dbReference type="EMBL" id="CP103423">
    <property type="protein sequence ID" value="UWD34310.1"/>
    <property type="molecule type" value="Genomic_DNA"/>
</dbReference>
<proteinExistence type="inferred from homology"/>
<dbReference type="PRINTS" id="PR00599">
    <property type="entry name" value="MAPEPTIDASE"/>
</dbReference>
<dbReference type="GO" id="GO:0004239">
    <property type="term" value="F:initiator methionyl aminopeptidase activity"/>
    <property type="evidence" value="ECO:0007669"/>
    <property type="project" value="UniProtKB-EC"/>
</dbReference>
<feature type="domain" description="Peptidase M24" evidence="8">
    <location>
        <begin position="13"/>
        <end position="241"/>
    </location>
</feature>
<feature type="binding site" evidence="6">
    <location>
        <position position="235"/>
    </location>
    <ligand>
        <name>a divalent metal cation</name>
        <dbReference type="ChEBI" id="CHEBI:60240"/>
        <label>1</label>
    </ligand>
</feature>
<dbReference type="Pfam" id="PF00557">
    <property type="entry name" value="Peptidase_M24"/>
    <property type="match status" value="1"/>
</dbReference>
<feature type="binding site" evidence="6">
    <location>
        <position position="79"/>
    </location>
    <ligand>
        <name>substrate</name>
    </ligand>
</feature>
<feature type="binding site" evidence="6">
    <location>
        <position position="170"/>
    </location>
    <ligand>
        <name>a divalent metal cation</name>
        <dbReference type="ChEBI" id="CHEBI:60240"/>
        <label>2</label>
        <note>catalytic</note>
    </ligand>
</feature>
<keyword evidence="5 6" id="KW-0378">Hydrolase</keyword>
<dbReference type="PROSITE" id="PS00680">
    <property type="entry name" value="MAP_1"/>
    <property type="match status" value="1"/>
</dbReference>
<comment type="similarity">
    <text evidence="6">Belongs to the peptidase M24A family. Methionine aminopeptidase type 1 subfamily.</text>
</comment>
<dbReference type="PANTHER" id="PTHR43330">
    <property type="entry name" value="METHIONINE AMINOPEPTIDASE"/>
    <property type="match status" value="1"/>
</dbReference>
<evidence type="ECO:0000256" key="2">
    <source>
        <dbReference type="ARBA" id="ARBA00022438"/>
    </source>
</evidence>
<feature type="binding site" evidence="6">
    <location>
        <position position="203"/>
    </location>
    <ligand>
        <name>a divalent metal cation</name>
        <dbReference type="ChEBI" id="CHEBI:60240"/>
        <label>2</label>
        <note>catalytic</note>
    </ligand>
</feature>
<keyword evidence="3 6" id="KW-0645">Protease</keyword>
<comment type="function">
    <text evidence="1 6">Removes the N-terminal methionine from nascent proteins. The N-terminal methionine is often cleaved when the second residue in the primary sequence is small and uncharged (Met-Ala-, Cys, Gly, Pro, Ser, Thr, or Val). Requires deformylation of the N(alpha)-formylated initiator methionine before it can be hydrolyzed.</text>
</comment>